<proteinExistence type="predicted"/>
<sequence>MYIIYNYKQMRFEQTIAQNDINLFKNQLNINFF</sequence>
<dbReference type="Proteomes" id="UP000002875">
    <property type="component" value="Chromosome"/>
</dbReference>
<protein>
    <submittedName>
        <fullName evidence="1">Uncharacterized protein</fullName>
    </submittedName>
</protein>
<accession>A0ABM5MZ26</accession>
<keyword evidence="2" id="KW-1185">Reference proteome</keyword>
<name>A0ABM5MZ26_EMTOG</name>
<evidence type="ECO:0000313" key="1">
    <source>
        <dbReference type="EMBL" id="AFK02386.1"/>
    </source>
</evidence>
<organism evidence="1 2">
    <name type="scientific">Emticicia oligotrophica (strain DSM 17448 / CIP 109782 / MTCC 6937 / GPTSA100-15)</name>
    <dbReference type="NCBI Taxonomy" id="929562"/>
    <lineage>
        <taxon>Bacteria</taxon>
        <taxon>Pseudomonadati</taxon>
        <taxon>Bacteroidota</taxon>
        <taxon>Cytophagia</taxon>
        <taxon>Cytophagales</taxon>
        <taxon>Leadbetterellaceae</taxon>
        <taxon>Emticicia</taxon>
    </lineage>
</organism>
<evidence type="ECO:0000313" key="2">
    <source>
        <dbReference type="Proteomes" id="UP000002875"/>
    </source>
</evidence>
<reference evidence="1 2" key="1">
    <citation type="submission" date="2011-07" db="EMBL/GenBank/DDBJ databases">
        <title>The complete genome of chromosome of Emticicia oligotrophica DSM 17448.</title>
        <authorList>
            <consortium name="US DOE Joint Genome Institute (JGI-PGF)"/>
            <person name="Lucas S."/>
            <person name="Han J."/>
            <person name="Lapidus A."/>
            <person name="Bruce D."/>
            <person name="Goodwin L."/>
            <person name="Pitluck S."/>
            <person name="Peters L."/>
            <person name="Kyrpides N."/>
            <person name="Mavromatis K."/>
            <person name="Ivanova N."/>
            <person name="Ovchinnikova G."/>
            <person name="Teshima H."/>
            <person name="Detter J.C."/>
            <person name="Tapia R."/>
            <person name="Han C."/>
            <person name="Land M."/>
            <person name="Hauser L."/>
            <person name="Markowitz V."/>
            <person name="Cheng J.-F."/>
            <person name="Hugenholtz P."/>
            <person name="Woyke T."/>
            <person name="Wu D."/>
            <person name="Tindall B."/>
            <person name="Pomrenke H."/>
            <person name="Brambilla E."/>
            <person name="Klenk H.-P."/>
            <person name="Eisen J.A."/>
        </authorList>
    </citation>
    <scope>NUCLEOTIDE SEQUENCE [LARGE SCALE GENOMIC DNA]</scope>
    <source>
        <strain evidence="1 2">DSM 17448</strain>
    </source>
</reference>
<gene>
    <name evidence="1" type="ordered locus">Emtol_1237</name>
</gene>
<dbReference type="EMBL" id="CP002961">
    <property type="protein sequence ID" value="AFK02386.1"/>
    <property type="molecule type" value="Genomic_DNA"/>
</dbReference>